<proteinExistence type="predicted"/>
<keyword evidence="3" id="KW-1185">Reference proteome</keyword>
<evidence type="ECO:0000313" key="3">
    <source>
        <dbReference type="Proteomes" id="UP000314294"/>
    </source>
</evidence>
<organism evidence="2 3">
    <name type="scientific">Liparis tanakae</name>
    <name type="common">Tanaka's snailfish</name>
    <dbReference type="NCBI Taxonomy" id="230148"/>
    <lineage>
        <taxon>Eukaryota</taxon>
        <taxon>Metazoa</taxon>
        <taxon>Chordata</taxon>
        <taxon>Craniata</taxon>
        <taxon>Vertebrata</taxon>
        <taxon>Euteleostomi</taxon>
        <taxon>Actinopterygii</taxon>
        <taxon>Neopterygii</taxon>
        <taxon>Teleostei</taxon>
        <taxon>Neoteleostei</taxon>
        <taxon>Acanthomorphata</taxon>
        <taxon>Eupercaria</taxon>
        <taxon>Perciformes</taxon>
        <taxon>Cottioidei</taxon>
        <taxon>Cottales</taxon>
        <taxon>Liparidae</taxon>
        <taxon>Liparis</taxon>
    </lineage>
</organism>
<dbReference type="EMBL" id="SRLO01010385">
    <property type="protein sequence ID" value="TNN26370.1"/>
    <property type="molecule type" value="Genomic_DNA"/>
</dbReference>
<evidence type="ECO:0000313" key="2">
    <source>
        <dbReference type="EMBL" id="TNN26370.1"/>
    </source>
</evidence>
<protein>
    <submittedName>
        <fullName evidence="2">Uncharacterized protein</fullName>
    </submittedName>
</protein>
<reference evidence="2 3" key="1">
    <citation type="submission" date="2019-03" db="EMBL/GenBank/DDBJ databases">
        <title>First draft genome of Liparis tanakae, snailfish: a comprehensive survey of snailfish specific genes.</title>
        <authorList>
            <person name="Kim W."/>
            <person name="Song I."/>
            <person name="Jeong J.-H."/>
            <person name="Kim D."/>
            <person name="Kim S."/>
            <person name="Ryu S."/>
            <person name="Song J.Y."/>
            <person name="Lee S.K."/>
        </authorList>
    </citation>
    <scope>NUCLEOTIDE SEQUENCE [LARGE SCALE GENOMIC DNA]</scope>
    <source>
        <tissue evidence="2">Muscle</tissue>
    </source>
</reference>
<feature type="compositionally biased region" description="Basic and acidic residues" evidence="1">
    <location>
        <begin position="35"/>
        <end position="44"/>
    </location>
</feature>
<sequence>MPTVRPASRSIWSHFSRYPGSQERMGSQAFRLLEEQQPRADSRPRRGRSIAQLREEEPGEEEEDGKEDETESSEQRRSDV</sequence>
<dbReference type="Proteomes" id="UP000314294">
    <property type="component" value="Unassembled WGS sequence"/>
</dbReference>
<evidence type="ECO:0000256" key="1">
    <source>
        <dbReference type="SAM" id="MobiDB-lite"/>
    </source>
</evidence>
<feature type="compositionally biased region" description="Acidic residues" evidence="1">
    <location>
        <begin position="57"/>
        <end position="72"/>
    </location>
</feature>
<feature type="region of interest" description="Disordered" evidence="1">
    <location>
        <begin position="35"/>
        <end position="80"/>
    </location>
</feature>
<name>A0A4Z2ECT4_9TELE</name>
<dbReference type="AlphaFoldDB" id="A0A4Z2ECT4"/>
<comment type="caution">
    <text evidence="2">The sequence shown here is derived from an EMBL/GenBank/DDBJ whole genome shotgun (WGS) entry which is preliminary data.</text>
</comment>
<accession>A0A4Z2ECT4</accession>
<gene>
    <name evidence="2" type="ORF">EYF80_063493</name>
</gene>